<dbReference type="PANTHER" id="PTHR30349:SF41">
    <property type="entry name" value="INTEGRASE_RECOMBINASE PROTEIN MJ0367-RELATED"/>
    <property type="match status" value="1"/>
</dbReference>
<evidence type="ECO:0000256" key="1">
    <source>
        <dbReference type="ARBA" id="ARBA00023125"/>
    </source>
</evidence>
<evidence type="ECO:0000256" key="2">
    <source>
        <dbReference type="ARBA" id="ARBA00023172"/>
    </source>
</evidence>
<dbReference type="GO" id="GO:0015074">
    <property type="term" value="P:DNA integration"/>
    <property type="evidence" value="ECO:0007669"/>
    <property type="project" value="InterPro"/>
</dbReference>
<keyword evidence="1" id="KW-0238">DNA-binding</keyword>
<dbReference type="InterPro" id="IPR002104">
    <property type="entry name" value="Integrase_catalytic"/>
</dbReference>
<keyword evidence="5" id="KW-1185">Reference proteome</keyword>
<dbReference type="PROSITE" id="PS51898">
    <property type="entry name" value="TYR_RECOMBINASE"/>
    <property type="match status" value="1"/>
</dbReference>
<reference evidence="5" key="1">
    <citation type="submission" date="2023-01" db="EMBL/GenBank/DDBJ databases">
        <title>Key to firefly adult light organ development and bioluminescence: homeobox transcription factors regulate luciferase expression and transportation to peroxisome.</title>
        <authorList>
            <person name="Fu X."/>
        </authorList>
    </citation>
    <scope>NUCLEOTIDE SEQUENCE [LARGE SCALE GENOMIC DNA]</scope>
</reference>
<dbReference type="InterPro" id="IPR050090">
    <property type="entry name" value="Tyrosine_recombinase_XerCD"/>
</dbReference>
<name>A0AAN7P9E5_9COLE</name>
<evidence type="ECO:0000313" key="5">
    <source>
        <dbReference type="Proteomes" id="UP001353858"/>
    </source>
</evidence>
<feature type="domain" description="Tyr recombinase" evidence="3">
    <location>
        <begin position="106"/>
        <end position="294"/>
    </location>
</feature>
<dbReference type="GO" id="GO:0003677">
    <property type="term" value="F:DNA binding"/>
    <property type="evidence" value="ECO:0007669"/>
    <property type="project" value="UniProtKB-KW"/>
</dbReference>
<dbReference type="Gene3D" id="1.10.443.10">
    <property type="entry name" value="Intergrase catalytic core"/>
    <property type="match status" value="1"/>
</dbReference>
<protein>
    <recommendedName>
        <fullName evidence="3">Tyr recombinase domain-containing protein</fullName>
    </recommendedName>
</protein>
<dbReference type="AlphaFoldDB" id="A0AAN7P9E5"/>
<proteinExistence type="predicted"/>
<organism evidence="4 5">
    <name type="scientific">Aquatica leii</name>
    <dbReference type="NCBI Taxonomy" id="1421715"/>
    <lineage>
        <taxon>Eukaryota</taxon>
        <taxon>Metazoa</taxon>
        <taxon>Ecdysozoa</taxon>
        <taxon>Arthropoda</taxon>
        <taxon>Hexapoda</taxon>
        <taxon>Insecta</taxon>
        <taxon>Pterygota</taxon>
        <taxon>Neoptera</taxon>
        <taxon>Endopterygota</taxon>
        <taxon>Coleoptera</taxon>
        <taxon>Polyphaga</taxon>
        <taxon>Elateriformia</taxon>
        <taxon>Elateroidea</taxon>
        <taxon>Lampyridae</taxon>
        <taxon>Luciolinae</taxon>
        <taxon>Aquatica</taxon>
    </lineage>
</organism>
<evidence type="ECO:0000313" key="4">
    <source>
        <dbReference type="EMBL" id="KAK4877491.1"/>
    </source>
</evidence>
<sequence length="352" mass="39928">MDTPVHIKNAAENVINNLLPTKSADRYWKQYDLFIKWCTENSVTIYNEYVLLAYFESKSKTLKCSTMWSIYSMLQATLNIKHNINIKNYSKLIAFLKRKNDGHVPKKSKTLEIEQVEKFIREAPDEDYLLMKTALIIGMCAACRREELTKMTIEDIQDRGDVLIITIPDNKTKKPRTSCITEPTWIKIIQKYKHLRPPLVQTQRFFLFYSKNRCTTQHVGIHSFGSMPSKIASFLNLDNPKSYTGHCFRRSSATVLAGHGADITTLKRHGGWKSSTVAEGYVEDSLKAKIAIANQLTGQCNSTPQPSTSSSNADGIQPSSNVQNLQFKLSDANLPNINISNISNCTINFNFK</sequence>
<gene>
    <name evidence="4" type="ORF">RN001_009997</name>
</gene>
<comment type="caution">
    <text evidence="4">The sequence shown here is derived from an EMBL/GenBank/DDBJ whole genome shotgun (WGS) entry which is preliminary data.</text>
</comment>
<dbReference type="PANTHER" id="PTHR30349">
    <property type="entry name" value="PHAGE INTEGRASE-RELATED"/>
    <property type="match status" value="1"/>
</dbReference>
<dbReference type="EMBL" id="JARPUR010000004">
    <property type="protein sequence ID" value="KAK4877491.1"/>
    <property type="molecule type" value="Genomic_DNA"/>
</dbReference>
<evidence type="ECO:0000259" key="3">
    <source>
        <dbReference type="PROSITE" id="PS51898"/>
    </source>
</evidence>
<dbReference type="GO" id="GO:0006310">
    <property type="term" value="P:DNA recombination"/>
    <property type="evidence" value="ECO:0007669"/>
    <property type="project" value="UniProtKB-KW"/>
</dbReference>
<dbReference type="Pfam" id="PF00589">
    <property type="entry name" value="Phage_integrase"/>
    <property type="match status" value="1"/>
</dbReference>
<dbReference type="InterPro" id="IPR013762">
    <property type="entry name" value="Integrase-like_cat_sf"/>
</dbReference>
<dbReference type="CDD" id="cd00397">
    <property type="entry name" value="DNA_BRE_C"/>
    <property type="match status" value="1"/>
</dbReference>
<keyword evidence="2" id="KW-0233">DNA recombination</keyword>
<accession>A0AAN7P9E5</accession>
<dbReference type="Proteomes" id="UP001353858">
    <property type="component" value="Unassembled WGS sequence"/>
</dbReference>
<dbReference type="SUPFAM" id="SSF56349">
    <property type="entry name" value="DNA breaking-rejoining enzymes"/>
    <property type="match status" value="1"/>
</dbReference>
<dbReference type="InterPro" id="IPR011010">
    <property type="entry name" value="DNA_brk_join_enz"/>
</dbReference>